<reference evidence="1" key="1">
    <citation type="submission" date="2020-07" db="EMBL/GenBank/DDBJ databases">
        <title>Multicomponent nature underlies the extraordinary mechanical properties of spider dragline silk.</title>
        <authorList>
            <person name="Kono N."/>
            <person name="Nakamura H."/>
            <person name="Mori M."/>
            <person name="Yoshida Y."/>
            <person name="Ohtoshi R."/>
            <person name="Malay A.D."/>
            <person name="Moran D.A.P."/>
            <person name="Tomita M."/>
            <person name="Numata K."/>
            <person name="Arakawa K."/>
        </authorList>
    </citation>
    <scope>NUCLEOTIDE SEQUENCE</scope>
</reference>
<evidence type="ECO:0000313" key="1">
    <source>
        <dbReference type="EMBL" id="GFR22813.1"/>
    </source>
</evidence>
<gene>
    <name evidence="1" type="ORF">TNCT_101981</name>
</gene>
<sequence>MHSEGISLNEFLNINKWLLIFRTESFHLDDFVSSKFPHLRLREITCDYRKTNVSSMCPCLVQILDDRYHIGPQFFNKEAAEAVNVTGASYRDITQFFLPKLDNIDVDGMWFQ</sequence>
<proteinExistence type="predicted"/>
<name>A0A8X6HG35_TRICU</name>
<dbReference type="AlphaFoldDB" id="A0A8X6HG35"/>
<evidence type="ECO:0000313" key="2">
    <source>
        <dbReference type="Proteomes" id="UP000887116"/>
    </source>
</evidence>
<dbReference type="OrthoDB" id="6494175at2759"/>
<accession>A0A8X6HG35</accession>
<dbReference type="EMBL" id="BMAO01028212">
    <property type="protein sequence ID" value="GFR22813.1"/>
    <property type="molecule type" value="Genomic_DNA"/>
</dbReference>
<protein>
    <submittedName>
        <fullName evidence="1">Uncharacterized protein</fullName>
    </submittedName>
</protein>
<dbReference type="Proteomes" id="UP000887116">
    <property type="component" value="Unassembled WGS sequence"/>
</dbReference>
<comment type="caution">
    <text evidence="1">The sequence shown here is derived from an EMBL/GenBank/DDBJ whole genome shotgun (WGS) entry which is preliminary data.</text>
</comment>
<organism evidence="1 2">
    <name type="scientific">Trichonephila clavata</name>
    <name type="common">Joro spider</name>
    <name type="synonym">Nephila clavata</name>
    <dbReference type="NCBI Taxonomy" id="2740835"/>
    <lineage>
        <taxon>Eukaryota</taxon>
        <taxon>Metazoa</taxon>
        <taxon>Ecdysozoa</taxon>
        <taxon>Arthropoda</taxon>
        <taxon>Chelicerata</taxon>
        <taxon>Arachnida</taxon>
        <taxon>Araneae</taxon>
        <taxon>Araneomorphae</taxon>
        <taxon>Entelegynae</taxon>
        <taxon>Araneoidea</taxon>
        <taxon>Nephilidae</taxon>
        <taxon>Trichonephila</taxon>
    </lineage>
</organism>
<keyword evidence="2" id="KW-1185">Reference proteome</keyword>